<organism evidence="5 6">
    <name type="scientific">Globisporangium ultimum (strain ATCC 200006 / CBS 805.95 / DAOM BR144)</name>
    <name type="common">Pythium ultimum</name>
    <dbReference type="NCBI Taxonomy" id="431595"/>
    <lineage>
        <taxon>Eukaryota</taxon>
        <taxon>Sar</taxon>
        <taxon>Stramenopiles</taxon>
        <taxon>Oomycota</taxon>
        <taxon>Peronosporomycetes</taxon>
        <taxon>Pythiales</taxon>
        <taxon>Pythiaceae</taxon>
        <taxon>Globisporangium</taxon>
    </lineage>
</organism>
<dbReference type="PANTHER" id="PTHR24296">
    <property type="entry name" value="CYTOCHROME P450"/>
    <property type="match status" value="1"/>
</dbReference>
<evidence type="ECO:0000256" key="1">
    <source>
        <dbReference type="ARBA" id="ARBA00010617"/>
    </source>
</evidence>
<keyword evidence="6" id="KW-1185">Reference proteome</keyword>
<dbReference type="Proteomes" id="UP000019132">
    <property type="component" value="Unassembled WGS sequence"/>
</dbReference>
<dbReference type="HOGENOM" id="CLU_001570_27_3_1"/>
<sequence>MSLFQEQPVLAITTAATALLALHAVLSFKKGSRISAYQYLRPASTLPILGNTLDASVYQDRRIYDWIAEQCDVLGWPWLFTVPDAPPIVMVTTPELFEDVMKTQLDVFEKGEEEASYMRDVFGQRILNSDGKEWYFHHKTASNLFSLQMMQNVMHEAVREKLKVFCDVLSAYASRQQPTSLKSTIIHFTSDALGKIGFGVDLNCLQTGLLGKPGNEFIEAFSWSTRQTYLRFQQPRWLWEWK</sequence>
<dbReference type="Gene3D" id="1.10.630.10">
    <property type="entry name" value="Cytochrome P450"/>
    <property type="match status" value="1"/>
</dbReference>
<dbReference type="InterPro" id="IPR036396">
    <property type="entry name" value="Cyt_P450_sf"/>
</dbReference>
<name>K3WNI4_GLOUD</name>
<reference evidence="6" key="2">
    <citation type="submission" date="2010-04" db="EMBL/GenBank/DDBJ databases">
        <authorList>
            <person name="Buell R."/>
            <person name="Hamilton J."/>
            <person name="Hostetler J."/>
        </authorList>
    </citation>
    <scope>NUCLEOTIDE SEQUENCE [LARGE SCALE GENOMIC DNA]</scope>
    <source>
        <strain evidence="6">DAOM:BR144</strain>
    </source>
</reference>
<dbReference type="GO" id="GO:0004497">
    <property type="term" value="F:monooxygenase activity"/>
    <property type="evidence" value="ECO:0007669"/>
    <property type="project" value="InterPro"/>
</dbReference>
<evidence type="ECO:0000313" key="5">
    <source>
        <dbReference type="EnsemblProtists" id="PYU1_T006526"/>
    </source>
</evidence>
<keyword evidence="2" id="KW-0479">Metal-binding</keyword>
<reference evidence="6" key="1">
    <citation type="journal article" date="2010" name="Genome Biol.">
        <title>Genome sequence of the necrotrophic plant pathogen Pythium ultimum reveals original pathogenicity mechanisms and effector repertoire.</title>
        <authorList>
            <person name="Levesque C.A."/>
            <person name="Brouwer H."/>
            <person name="Cano L."/>
            <person name="Hamilton J.P."/>
            <person name="Holt C."/>
            <person name="Huitema E."/>
            <person name="Raffaele S."/>
            <person name="Robideau G.P."/>
            <person name="Thines M."/>
            <person name="Win J."/>
            <person name="Zerillo M.M."/>
            <person name="Beakes G.W."/>
            <person name="Boore J.L."/>
            <person name="Busam D."/>
            <person name="Dumas B."/>
            <person name="Ferriera S."/>
            <person name="Fuerstenberg S.I."/>
            <person name="Gachon C.M."/>
            <person name="Gaulin E."/>
            <person name="Govers F."/>
            <person name="Grenville-Briggs L."/>
            <person name="Horner N."/>
            <person name="Hostetler J."/>
            <person name="Jiang R.H."/>
            <person name="Johnson J."/>
            <person name="Krajaejun T."/>
            <person name="Lin H."/>
            <person name="Meijer H.J."/>
            <person name="Moore B."/>
            <person name="Morris P."/>
            <person name="Phuntmart V."/>
            <person name="Puiu D."/>
            <person name="Shetty J."/>
            <person name="Stajich J.E."/>
            <person name="Tripathy S."/>
            <person name="Wawra S."/>
            <person name="van West P."/>
            <person name="Whitty B.R."/>
            <person name="Coutinho P.M."/>
            <person name="Henrissat B."/>
            <person name="Martin F."/>
            <person name="Thomas P.D."/>
            <person name="Tyler B.M."/>
            <person name="De Vries R.P."/>
            <person name="Kamoun S."/>
            <person name="Yandell M."/>
            <person name="Tisserat N."/>
            <person name="Buell C.R."/>
        </authorList>
    </citation>
    <scope>NUCLEOTIDE SEQUENCE</scope>
    <source>
        <strain evidence="6">DAOM:BR144</strain>
    </source>
</reference>
<reference evidence="5" key="3">
    <citation type="submission" date="2015-02" db="UniProtKB">
        <authorList>
            <consortium name="EnsemblProtists"/>
        </authorList>
    </citation>
    <scope>IDENTIFICATION</scope>
    <source>
        <strain evidence="5">DAOM BR144</strain>
    </source>
</reference>
<dbReference type="STRING" id="431595.K3WNI4"/>
<protein>
    <recommendedName>
        <fullName evidence="7">Cytochrome P450</fullName>
    </recommendedName>
</protein>
<dbReference type="GO" id="GO:0016705">
    <property type="term" value="F:oxidoreductase activity, acting on paired donors, with incorporation or reduction of molecular oxygen"/>
    <property type="evidence" value="ECO:0007669"/>
    <property type="project" value="InterPro"/>
</dbReference>
<keyword evidence="3" id="KW-0560">Oxidoreductase</keyword>
<dbReference type="OMA" id="ILMEAQE"/>
<evidence type="ECO:0000256" key="2">
    <source>
        <dbReference type="ARBA" id="ARBA00022723"/>
    </source>
</evidence>
<evidence type="ECO:0008006" key="7">
    <source>
        <dbReference type="Google" id="ProtNLM"/>
    </source>
</evidence>
<dbReference type="GO" id="GO:0020037">
    <property type="term" value="F:heme binding"/>
    <property type="evidence" value="ECO:0007669"/>
    <property type="project" value="InterPro"/>
</dbReference>
<evidence type="ECO:0000256" key="3">
    <source>
        <dbReference type="ARBA" id="ARBA00023002"/>
    </source>
</evidence>
<dbReference type="GO" id="GO:0005506">
    <property type="term" value="F:iron ion binding"/>
    <property type="evidence" value="ECO:0007669"/>
    <property type="project" value="InterPro"/>
</dbReference>
<dbReference type="InterPro" id="IPR001128">
    <property type="entry name" value="Cyt_P450"/>
</dbReference>
<dbReference type="EnsemblProtists" id="PYU1_T006526">
    <property type="protein sequence ID" value="PYU1_T006526"/>
    <property type="gene ID" value="PYU1_G006514"/>
</dbReference>
<comment type="similarity">
    <text evidence="1">Belongs to the cytochrome P450 family.</text>
</comment>
<dbReference type="InParanoid" id="K3WNI4"/>
<keyword evidence="4" id="KW-0408">Iron</keyword>
<dbReference type="VEuPathDB" id="FungiDB:PYU1_G006514"/>
<evidence type="ECO:0000313" key="6">
    <source>
        <dbReference type="Proteomes" id="UP000019132"/>
    </source>
</evidence>
<proteinExistence type="inferred from homology"/>
<dbReference type="eggNOG" id="KOG0157">
    <property type="taxonomic scope" value="Eukaryota"/>
</dbReference>
<dbReference type="AlphaFoldDB" id="K3WNI4"/>
<dbReference type="Pfam" id="PF00067">
    <property type="entry name" value="p450"/>
    <property type="match status" value="1"/>
</dbReference>
<accession>K3WNI4</accession>
<dbReference type="SUPFAM" id="SSF48264">
    <property type="entry name" value="Cytochrome P450"/>
    <property type="match status" value="1"/>
</dbReference>
<evidence type="ECO:0000256" key="4">
    <source>
        <dbReference type="ARBA" id="ARBA00023004"/>
    </source>
</evidence>
<dbReference type="EMBL" id="GL376604">
    <property type="status" value="NOT_ANNOTATED_CDS"/>
    <property type="molecule type" value="Genomic_DNA"/>
</dbReference>